<dbReference type="CDD" id="cd02947">
    <property type="entry name" value="TRX_family"/>
    <property type="match status" value="1"/>
</dbReference>
<dbReference type="InterPro" id="IPR049299">
    <property type="entry name" value="Thio2_N"/>
</dbReference>
<dbReference type="PANTHER" id="PTHR45663:SF40">
    <property type="entry name" value="THIOREDOXIN 2"/>
    <property type="match status" value="1"/>
</dbReference>
<proteinExistence type="predicted"/>
<evidence type="ECO:0000313" key="5">
    <source>
        <dbReference type="Proteomes" id="UP000825679"/>
    </source>
</evidence>
<dbReference type="Pfam" id="PF21352">
    <property type="entry name" value="Zn_ribbon_Thio2"/>
    <property type="match status" value="1"/>
</dbReference>
<reference evidence="4 5" key="1">
    <citation type="submission" date="2021-08" db="EMBL/GenBank/DDBJ databases">
        <title>complete genome sequencing of Deefgea sp. D25.</title>
        <authorList>
            <person name="Bae J.-W."/>
            <person name="Gim D.-H."/>
        </authorList>
    </citation>
    <scope>NUCLEOTIDE SEQUENCE [LARGE SCALE GENOMIC DNA]</scope>
    <source>
        <strain evidence="4 5">D25</strain>
    </source>
</reference>
<dbReference type="PROSITE" id="PS00194">
    <property type="entry name" value="THIOREDOXIN_1"/>
    <property type="match status" value="1"/>
</dbReference>
<sequence>MSLLIECPHCHATNRLEAARLAELPNCGGCHQPLLSGAPLVATADNLPSILKYSKLPVVIDFWAPWCGPCQSFGPTFAAAAESMAGKVLFVKVDTEAQPALGQQHRVRSIPTLAVFEGGVELERVSGALSAGQFKAWLMQFL</sequence>
<keyword evidence="1" id="KW-1015">Disulfide bond</keyword>
<evidence type="ECO:0000256" key="1">
    <source>
        <dbReference type="ARBA" id="ARBA00023157"/>
    </source>
</evidence>
<dbReference type="EMBL" id="CP081150">
    <property type="protein sequence ID" value="QZA79228.1"/>
    <property type="molecule type" value="Genomic_DNA"/>
</dbReference>
<gene>
    <name evidence="4" type="primary">trxC</name>
    <name evidence="4" type="ORF">K4H28_07485</name>
</gene>
<dbReference type="Proteomes" id="UP000825679">
    <property type="component" value="Chromosome"/>
</dbReference>
<feature type="domain" description="Thioredoxin" evidence="3">
    <location>
        <begin position="13"/>
        <end position="142"/>
    </location>
</feature>
<protein>
    <submittedName>
        <fullName evidence="4">Thioredoxin TrxC</fullName>
    </submittedName>
</protein>
<dbReference type="NCBIfam" id="NF008229">
    <property type="entry name" value="PRK10996.1"/>
    <property type="match status" value="1"/>
</dbReference>
<dbReference type="SUPFAM" id="SSF52833">
    <property type="entry name" value="Thioredoxin-like"/>
    <property type="match status" value="1"/>
</dbReference>
<dbReference type="InterPro" id="IPR036249">
    <property type="entry name" value="Thioredoxin-like_sf"/>
</dbReference>
<evidence type="ECO:0000259" key="3">
    <source>
        <dbReference type="PROSITE" id="PS51352"/>
    </source>
</evidence>
<name>A0ABX8Z9J0_9NEIS</name>
<evidence type="ECO:0000313" key="4">
    <source>
        <dbReference type="EMBL" id="QZA79228.1"/>
    </source>
</evidence>
<dbReference type="Gene3D" id="3.40.30.10">
    <property type="entry name" value="Glutaredoxin"/>
    <property type="match status" value="1"/>
</dbReference>
<dbReference type="PROSITE" id="PS51352">
    <property type="entry name" value="THIOREDOXIN_2"/>
    <property type="match status" value="1"/>
</dbReference>
<dbReference type="RefSeq" id="WP_221007747.1">
    <property type="nucleotide sequence ID" value="NZ_CP081150.1"/>
</dbReference>
<keyword evidence="5" id="KW-1185">Reference proteome</keyword>
<dbReference type="PRINTS" id="PR00421">
    <property type="entry name" value="THIOREDOXIN"/>
</dbReference>
<organism evidence="4 5">
    <name type="scientific">Deefgea tanakiae</name>
    <dbReference type="NCBI Taxonomy" id="2865840"/>
    <lineage>
        <taxon>Bacteria</taxon>
        <taxon>Pseudomonadati</taxon>
        <taxon>Pseudomonadota</taxon>
        <taxon>Betaproteobacteria</taxon>
        <taxon>Neisseriales</taxon>
        <taxon>Chitinibacteraceae</taxon>
        <taxon>Deefgea</taxon>
    </lineage>
</organism>
<evidence type="ECO:0000256" key="2">
    <source>
        <dbReference type="ARBA" id="ARBA00023284"/>
    </source>
</evidence>
<dbReference type="PANTHER" id="PTHR45663">
    <property type="entry name" value="GEO12009P1"/>
    <property type="match status" value="1"/>
</dbReference>
<keyword evidence="2" id="KW-0676">Redox-active center</keyword>
<dbReference type="InterPro" id="IPR013766">
    <property type="entry name" value="Thioredoxin_domain"/>
</dbReference>
<accession>A0ABX8Z9J0</accession>
<dbReference type="Pfam" id="PF00085">
    <property type="entry name" value="Thioredoxin"/>
    <property type="match status" value="1"/>
</dbReference>
<dbReference type="Gene3D" id="2.30.30.380">
    <property type="entry name" value="Zn-finger domain of Sec23/24"/>
    <property type="match status" value="1"/>
</dbReference>
<dbReference type="InterPro" id="IPR017937">
    <property type="entry name" value="Thioredoxin_CS"/>
</dbReference>